<name>A0AAE0S5J2_9BIVA</name>
<keyword evidence="3" id="KW-1185">Reference proteome</keyword>
<evidence type="ECO:0000313" key="2">
    <source>
        <dbReference type="EMBL" id="KAK3585340.1"/>
    </source>
</evidence>
<evidence type="ECO:0000256" key="1">
    <source>
        <dbReference type="SAM" id="Coils"/>
    </source>
</evidence>
<comment type="caution">
    <text evidence="2">The sequence shown here is derived from an EMBL/GenBank/DDBJ whole genome shotgun (WGS) entry which is preliminary data.</text>
</comment>
<proteinExistence type="predicted"/>
<reference evidence="2" key="3">
    <citation type="submission" date="2023-05" db="EMBL/GenBank/DDBJ databases">
        <authorList>
            <person name="Smith C.H."/>
        </authorList>
    </citation>
    <scope>NUCLEOTIDE SEQUENCE</scope>
    <source>
        <strain evidence="2">CHS0354</strain>
        <tissue evidence="2">Mantle</tissue>
    </source>
</reference>
<organism evidence="2 3">
    <name type="scientific">Potamilus streckersoni</name>
    <dbReference type="NCBI Taxonomy" id="2493646"/>
    <lineage>
        <taxon>Eukaryota</taxon>
        <taxon>Metazoa</taxon>
        <taxon>Spiralia</taxon>
        <taxon>Lophotrochozoa</taxon>
        <taxon>Mollusca</taxon>
        <taxon>Bivalvia</taxon>
        <taxon>Autobranchia</taxon>
        <taxon>Heteroconchia</taxon>
        <taxon>Palaeoheterodonta</taxon>
        <taxon>Unionida</taxon>
        <taxon>Unionoidea</taxon>
        <taxon>Unionidae</taxon>
        <taxon>Ambleminae</taxon>
        <taxon>Lampsilini</taxon>
        <taxon>Potamilus</taxon>
    </lineage>
</organism>
<protein>
    <submittedName>
        <fullName evidence="2">Uncharacterized protein</fullName>
    </submittedName>
</protein>
<dbReference type="AlphaFoldDB" id="A0AAE0S5J2"/>
<sequence>MVTKQEHGLNVKKTKLLNDIKKATRQTTSTIERLQEQTDRFQKGLDETRRAIVESKKMLLLSQKASWQYVKWLEWHLQIFHHHTTRAIQNWIKIMLKIAAKDND</sequence>
<keyword evidence="1" id="KW-0175">Coiled coil</keyword>
<dbReference type="EMBL" id="JAEAOA010000334">
    <property type="protein sequence ID" value="KAK3585340.1"/>
    <property type="molecule type" value="Genomic_DNA"/>
</dbReference>
<dbReference type="Proteomes" id="UP001195483">
    <property type="component" value="Unassembled WGS sequence"/>
</dbReference>
<gene>
    <name evidence="2" type="ORF">CHS0354_004608</name>
</gene>
<accession>A0AAE0S5J2</accession>
<reference evidence="2" key="2">
    <citation type="journal article" date="2021" name="Genome Biol. Evol.">
        <title>Developing a high-quality reference genome for a parasitic bivalve with doubly uniparental inheritance (Bivalvia: Unionida).</title>
        <authorList>
            <person name="Smith C.H."/>
        </authorList>
    </citation>
    <scope>NUCLEOTIDE SEQUENCE</scope>
    <source>
        <strain evidence="2">CHS0354</strain>
        <tissue evidence="2">Mantle</tissue>
    </source>
</reference>
<reference evidence="2" key="1">
    <citation type="journal article" date="2021" name="Genome Biol. Evol.">
        <title>A High-Quality Reference Genome for a Parasitic Bivalve with Doubly Uniparental Inheritance (Bivalvia: Unionida).</title>
        <authorList>
            <person name="Smith C.H."/>
        </authorList>
    </citation>
    <scope>NUCLEOTIDE SEQUENCE</scope>
    <source>
        <strain evidence="2">CHS0354</strain>
    </source>
</reference>
<evidence type="ECO:0000313" key="3">
    <source>
        <dbReference type="Proteomes" id="UP001195483"/>
    </source>
</evidence>
<feature type="coiled-coil region" evidence="1">
    <location>
        <begin position="17"/>
        <end position="51"/>
    </location>
</feature>